<dbReference type="Proteomes" id="UP000011976">
    <property type="component" value="Unassembled WGS sequence"/>
</dbReference>
<evidence type="ECO:0000313" key="2">
    <source>
        <dbReference type="Proteomes" id="UP000011976"/>
    </source>
</evidence>
<accession>M9MG94</accession>
<reference evidence="2" key="1">
    <citation type="journal article" date="2013" name="Genome Announc.">
        <title>Genome sequence of the basidiomycetous yeast Pseudozyma antarctica T-34, a producer of the glycolipid biosurfactants mannosylerythritol lipids.</title>
        <authorList>
            <person name="Morita T."/>
            <person name="Koike H."/>
            <person name="Koyama Y."/>
            <person name="Hagiwara H."/>
            <person name="Ito E."/>
            <person name="Fukuoka T."/>
            <person name="Imura T."/>
            <person name="Machida M."/>
            <person name="Kitamoto D."/>
        </authorList>
    </citation>
    <scope>NUCLEOTIDE SEQUENCE [LARGE SCALE GENOMIC DNA]</scope>
    <source>
        <strain evidence="2">T-34</strain>
    </source>
</reference>
<evidence type="ECO:0000313" key="1">
    <source>
        <dbReference type="EMBL" id="GAC76868.1"/>
    </source>
</evidence>
<sequence>MKCPATGARPCDDQTSVFRMLHNGIKLSKEEQSSKSNSNPCKRIFGSAISAQNPNFDCASEGDAAHHPGSTIFEATRGTGQVETAILLKTAAPDSVCSKDVDAPVLHRIP</sequence>
<gene>
    <name evidence="1" type="ORF">PANT_22d00227</name>
</gene>
<name>M9MG94_PSEA3</name>
<dbReference type="EMBL" id="DF196788">
    <property type="protein sequence ID" value="GAC76868.1"/>
    <property type="molecule type" value="Genomic_DNA"/>
</dbReference>
<proteinExistence type="predicted"/>
<organism evidence="1 2">
    <name type="scientific">Pseudozyma antarctica (strain T-34)</name>
    <name type="common">Yeast</name>
    <name type="synonym">Candida antarctica</name>
    <dbReference type="NCBI Taxonomy" id="1151754"/>
    <lineage>
        <taxon>Eukaryota</taxon>
        <taxon>Fungi</taxon>
        <taxon>Dikarya</taxon>
        <taxon>Basidiomycota</taxon>
        <taxon>Ustilaginomycotina</taxon>
        <taxon>Ustilaginomycetes</taxon>
        <taxon>Ustilaginales</taxon>
        <taxon>Ustilaginaceae</taxon>
        <taxon>Moesziomyces</taxon>
    </lineage>
</organism>
<dbReference type="AlphaFoldDB" id="M9MG94"/>
<protein>
    <submittedName>
        <fullName evidence="1">Uncharacterized protein</fullName>
    </submittedName>
</protein>